<comment type="function">
    <text evidence="1">May be involved in spermatogenesis.</text>
</comment>
<evidence type="ECO:0000256" key="4">
    <source>
        <dbReference type="SAM" id="Coils"/>
    </source>
</evidence>
<dbReference type="PANTHER" id="PTHR13601">
    <property type="entry name" value="GAMETOGENETIN-BINDING PROTEIN 2"/>
    <property type="match status" value="1"/>
</dbReference>
<dbReference type="AlphaFoldDB" id="A0A6F9DEE8"/>
<gene>
    <name evidence="5" type="primary">Ggnbp2</name>
</gene>
<feature type="coiled-coil region" evidence="4">
    <location>
        <begin position="390"/>
        <end position="423"/>
    </location>
</feature>
<proteinExistence type="evidence at transcript level"/>
<name>A0A6F9DEE8_9ASCI</name>
<protein>
    <recommendedName>
        <fullName evidence="2">Gametogenetin-binding protein 2</fullName>
    </recommendedName>
    <alternativeName>
        <fullName evidence="3">Protein ZNF403</fullName>
    </alternativeName>
</protein>
<accession>A0A6F9DEE8</accession>
<keyword evidence="4" id="KW-0175">Coiled coil</keyword>
<evidence type="ECO:0000256" key="3">
    <source>
        <dbReference type="ARBA" id="ARBA00031743"/>
    </source>
</evidence>
<dbReference type="PANTHER" id="PTHR13601:SF2">
    <property type="entry name" value="GAMETOGENETIN-BINDING PROTEIN 2"/>
    <property type="match status" value="1"/>
</dbReference>
<reference evidence="5" key="1">
    <citation type="submission" date="2020-04" db="EMBL/GenBank/DDBJ databases">
        <authorList>
            <person name="Neveu A P."/>
        </authorList>
    </citation>
    <scope>NUCLEOTIDE SEQUENCE</scope>
    <source>
        <tissue evidence="5">Whole embryo</tissue>
    </source>
</reference>
<dbReference type="GO" id="GO:0005634">
    <property type="term" value="C:nucleus"/>
    <property type="evidence" value="ECO:0007669"/>
    <property type="project" value="TreeGrafter"/>
</dbReference>
<evidence type="ECO:0000256" key="1">
    <source>
        <dbReference type="ARBA" id="ARBA00003056"/>
    </source>
</evidence>
<organism evidence="5">
    <name type="scientific">Phallusia mammillata</name>
    <dbReference type="NCBI Taxonomy" id="59560"/>
    <lineage>
        <taxon>Eukaryota</taxon>
        <taxon>Metazoa</taxon>
        <taxon>Chordata</taxon>
        <taxon>Tunicata</taxon>
        <taxon>Ascidiacea</taxon>
        <taxon>Phlebobranchia</taxon>
        <taxon>Ascidiidae</taxon>
        <taxon>Phallusia</taxon>
    </lineage>
</organism>
<dbReference type="GO" id="GO:0005737">
    <property type="term" value="C:cytoplasm"/>
    <property type="evidence" value="ECO:0007669"/>
    <property type="project" value="TreeGrafter"/>
</dbReference>
<dbReference type="InterPro" id="IPR026073">
    <property type="entry name" value="GGNBP2"/>
</dbReference>
<sequence>MNVVTMDPVLFEKAQLVGTRKKDKKFNLAPLQAPMHVEDGLTMIIQFEDLVSKKSAGPKFSTKSCSFETFRKKFEALNDEEITQACSIQDKYLFACLAQFVPCVGCRRGVEQLFQQVQNLNNSVFDCIKINSSGTIVIDPMYANNPQKLFYLFNDVKKQLYEVVTSFQSNKRNKRCIFHSLKLQKPNDLPTGNKQNLPKWCTSSILDVWDGMCNECQKAVSCLDLKGIMDTMEHYLKKHRFCCECKSNVMKALNILTHEIDGTVEPGYCSAIYEGFQFCSHSTLKNDNQTAETVKHVHVCCERSFIIHSLTQADAEMGGGDRERHAKTIDIAQEEVCTCLALYLHQRLHRVWHVKLTMEQSWLTLLFLSIEAARQNFESMFELKAGYGQMEALCKEIEEADREKESKLQKKRLKRRRQQKRRKGQKCDALEELETEENLQTADDIVDVNCSTDKCPSHTEFSCLLNLFKQDEKCDHSLDGDCEETSLAGLTQEEILEFERNRSEINAQRTRLRERIRQDFENFCNVSITSSSS</sequence>
<evidence type="ECO:0000256" key="2">
    <source>
        <dbReference type="ARBA" id="ARBA00019230"/>
    </source>
</evidence>
<evidence type="ECO:0000313" key="5">
    <source>
        <dbReference type="EMBL" id="CAB3248940.1"/>
    </source>
</evidence>
<dbReference type="EMBL" id="LR785423">
    <property type="protein sequence ID" value="CAB3248940.1"/>
    <property type="molecule type" value="mRNA"/>
</dbReference>